<dbReference type="AlphaFoldDB" id="A0A7K1SN76"/>
<dbReference type="RefSeq" id="WP_157590060.1">
    <property type="nucleotide sequence ID" value="NZ_WPIN01000021.1"/>
</dbReference>
<evidence type="ECO:0000313" key="2">
    <source>
        <dbReference type="Proteomes" id="UP000436006"/>
    </source>
</evidence>
<name>A0A7K1SN76_9BACT</name>
<sequence>MEKLFRYPAILVGVLVGILACRQEIHPLTPPKESPISTDCPGKPIEKNIIGTWHFKTFNRENKVRTGTVSFDAQKNIADPDSLFENRLDVGGVVTAKTYNTAATVPIPTDTNVYFAVYQLTKAGSATSYYNTVLNECNRIRLEFGNSNGEIGFELTRK</sequence>
<keyword evidence="2" id="KW-1185">Reference proteome</keyword>
<protein>
    <submittedName>
        <fullName evidence="1">Uncharacterized protein</fullName>
    </submittedName>
</protein>
<comment type="caution">
    <text evidence="1">The sequence shown here is derived from an EMBL/GenBank/DDBJ whole genome shotgun (WGS) entry which is preliminary data.</text>
</comment>
<gene>
    <name evidence="1" type="ORF">GO755_34855</name>
</gene>
<dbReference type="PROSITE" id="PS51257">
    <property type="entry name" value="PROKAR_LIPOPROTEIN"/>
    <property type="match status" value="1"/>
</dbReference>
<dbReference type="EMBL" id="WPIN01000021">
    <property type="protein sequence ID" value="MVM35254.1"/>
    <property type="molecule type" value="Genomic_DNA"/>
</dbReference>
<organism evidence="1 2">
    <name type="scientific">Spirosoma arboris</name>
    <dbReference type="NCBI Taxonomy" id="2682092"/>
    <lineage>
        <taxon>Bacteria</taxon>
        <taxon>Pseudomonadati</taxon>
        <taxon>Bacteroidota</taxon>
        <taxon>Cytophagia</taxon>
        <taxon>Cytophagales</taxon>
        <taxon>Cytophagaceae</taxon>
        <taxon>Spirosoma</taxon>
    </lineage>
</organism>
<proteinExistence type="predicted"/>
<accession>A0A7K1SN76</accession>
<reference evidence="1 2" key="1">
    <citation type="submission" date="2019-12" db="EMBL/GenBank/DDBJ databases">
        <title>Spirosoma sp. HMF4905 genome sequencing and assembly.</title>
        <authorList>
            <person name="Kang H."/>
            <person name="Cha I."/>
            <person name="Kim H."/>
            <person name="Joh K."/>
        </authorList>
    </citation>
    <scope>NUCLEOTIDE SEQUENCE [LARGE SCALE GENOMIC DNA]</scope>
    <source>
        <strain evidence="1 2">HMF4905</strain>
    </source>
</reference>
<dbReference type="Proteomes" id="UP000436006">
    <property type="component" value="Unassembled WGS sequence"/>
</dbReference>
<evidence type="ECO:0000313" key="1">
    <source>
        <dbReference type="EMBL" id="MVM35254.1"/>
    </source>
</evidence>